<sequence length="220" mass="26495">MRLTSVNYSTPYLGNFFCEIDNYNLAFVAISKNAITYLQSIAIYAKTGYIMHSEDRTHDWFGGCPQSGFLSPYDAYKQTRGKEVIKFAVWRDPVERLVSCYKYFCLEKWYRHYFHFLDLYREPTFDHFMMFVRFELDKKCIILQDEHIRKQSDFYSPDDVDFIVPIKKLDTFLQKYNVPIQYGLKNSTHVDFKLDNEEYINEIRELYKADYEILNSTKYI</sequence>
<keyword evidence="1" id="KW-0808">Transferase</keyword>
<accession>A0A7J4Y4B3</accession>
<dbReference type="Proteomes" id="UP000424805">
    <property type="component" value="Unassembled WGS sequence"/>
</dbReference>
<reference evidence="1 2" key="1">
    <citation type="journal article" date="2019" name="Nat. Med.">
        <title>A library of human gut bacterial isolates paired with longitudinal multiomics data enables mechanistic microbiome research.</title>
        <authorList>
            <person name="Poyet M."/>
            <person name="Groussin M."/>
            <person name="Gibbons S.M."/>
            <person name="Avila-Pacheco J."/>
            <person name="Jiang X."/>
            <person name="Kearney S.M."/>
            <person name="Perrotta A.R."/>
            <person name="Berdy B."/>
            <person name="Zhao S."/>
            <person name="Lieberman T.D."/>
            <person name="Swanson P.K."/>
            <person name="Smith M."/>
            <person name="Roesemann S."/>
            <person name="Alexander J.E."/>
            <person name="Rich S.A."/>
            <person name="Livny J."/>
            <person name="Vlamakis H."/>
            <person name="Clish C."/>
            <person name="Bullock K."/>
            <person name="Deik A."/>
            <person name="Scott J."/>
            <person name="Pierce K.A."/>
            <person name="Xavier R.J."/>
            <person name="Alm E.J."/>
        </authorList>
    </citation>
    <scope>NUCLEOTIDE SEQUENCE [LARGE SCALE GENOMIC DNA]</scope>
    <source>
        <strain evidence="1 2">BIOML-A15</strain>
    </source>
</reference>
<dbReference type="GO" id="GO:0016020">
    <property type="term" value="C:membrane"/>
    <property type="evidence" value="ECO:0007669"/>
    <property type="project" value="InterPro"/>
</dbReference>
<evidence type="ECO:0000313" key="1">
    <source>
        <dbReference type="EMBL" id="KAA4630680.1"/>
    </source>
</evidence>
<protein>
    <submittedName>
        <fullName evidence="1">Sulfotransferase family protein</fullName>
    </submittedName>
</protein>
<gene>
    <name evidence="1" type="ORF">F3B90_02675</name>
</gene>
<dbReference type="InterPro" id="IPR005331">
    <property type="entry name" value="Sulfotransferase"/>
</dbReference>
<proteinExistence type="predicted"/>
<organism evidence="1 2">
    <name type="scientific">Bacteroides ovatus</name>
    <dbReference type="NCBI Taxonomy" id="28116"/>
    <lineage>
        <taxon>Bacteria</taxon>
        <taxon>Pseudomonadati</taxon>
        <taxon>Bacteroidota</taxon>
        <taxon>Bacteroidia</taxon>
        <taxon>Bacteroidales</taxon>
        <taxon>Bacteroidaceae</taxon>
        <taxon>Bacteroides</taxon>
    </lineage>
</organism>
<name>A0A7J4Y4B3_BACOV</name>
<dbReference type="AlphaFoldDB" id="A0A7J4Y4B3"/>
<dbReference type="EMBL" id="VWFP01000001">
    <property type="protein sequence ID" value="KAA4630680.1"/>
    <property type="molecule type" value="Genomic_DNA"/>
</dbReference>
<dbReference type="Pfam" id="PF03567">
    <property type="entry name" value="Sulfotransfer_2"/>
    <property type="match status" value="1"/>
</dbReference>
<comment type="caution">
    <text evidence="1">The sequence shown here is derived from an EMBL/GenBank/DDBJ whole genome shotgun (WGS) entry which is preliminary data.</text>
</comment>
<dbReference type="GO" id="GO:0008146">
    <property type="term" value="F:sulfotransferase activity"/>
    <property type="evidence" value="ECO:0007669"/>
    <property type="project" value="InterPro"/>
</dbReference>
<evidence type="ECO:0000313" key="2">
    <source>
        <dbReference type="Proteomes" id="UP000424805"/>
    </source>
</evidence>